<comment type="caution">
    <text evidence="4">The sequence shown here is derived from an EMBL/GenBank/DDBJ whole genome shotgun (WGS) entry which is preliminary data.</text>
</comment>
<dbReference type="PANTHER" id="PTHR38589">
    <property type="entry name" value="BLR0621 PROTEIN"/>
    <property type="match status" value="1"/>
</dbReference>
<dbReference type="Pfam" id="PF03734">
    <property type="entry name" value="YkuD"/>
    <property type="match status" value="1"/>
</dbReference>
<reference evidence="4 5" key="1">
    <citation type="submission" date="2020-11" db="EMBL/GenBank/DDBJ databases">
        <title>Draft Genome Sequence and Secondary Metabolite Biosynthetic Potential of the Lysobacter niastensis Type strain DSM 18481.</title>
        <authorList>
            <person name="Turrini P."/>
            <person name="Artuso I."/>
            <person name="Tescari M."/>
            <person name="Lugli G.A."/>
            <person name="Frangipani E."/>
            <person name="Ventura M."/>
            <person name="Visca P."/>
        </authorList>
    </citation>
    <scope>NUCLEOTIDE SEQUENCE [LARGE SCALE GENOMIC DNA]</scope>
    <source>
        <strain evidence="4 5">DSM 18481</strain>
    </source>
</reference>
<evidence type="ECO:0000259" key="3">
    <source>
        <dbReference type="Pfam" id="PF03734"/>
    </source>
</evidence>
<dbReference type="Proteomes" id="UP001429984">
    <property type="component" value="Unassembled WGS sequence"/>
</dbReference>
<feature type="region of interest" description="Disordered" evidence="1">
    <location>
        <begin position="73"/>
        <end position="102"/>
    </location>
</feature>
<evidence type="ECO:0000256" key="1">
    <source>
        <dbReference type="SAM" id="MobiDB-lite"/>
    </source>
</evidence>
<name>A0ABS0B9T3_9GAMM</name>
<feature type="signal peptide" evidence="2">
    <location>
        <begin position="1"/>
        <end position="18"/>
    </location>
</feature>
<evidence type="ECO:0000256" key="2">
    <source>
        <dbReference type="SAM" id="SignalP"/>
    </source>
</evidence>
<organism evidence="4 5">
    <name type="scientific">Lysobacter niastensis</name>
    <dbReference type="NCBI Taxonomy" id="380629"/>
    <lineage>
        <taxon>Bacteria</taxon>
        <taxon>Pseudomonadati</taxon>
        <taxon>Pseudomonadota</taxon>
        <taxon>Gammaproteobacteria</taxon>
        <taxon>Lysobacterales</taxon>
        <taxon>Lysobacteraceae</taxon>
        <taxon>Lysobacter</taxon>
    </lineage>
</organism>
<protein>
    <recommendedName>
        <fullName evidence="3">L,D-TPase catalytic domain-containing protein</fullName>
    </recommendedName>
</protein>
<dbReference type="EMBL" id="JADLZT010000007">
    <property type="protein sequence ID" value="MBF6025023.1"/>
    <property type="molecule type" value="Genomic_DNA"/>
</dbReference>
<keyword evidence="5" id="KW-1185">Reference proteome</keyword>
<proteinExistence type="predicted"/>
<dbReference type="PANTHER" id="PTHR38589:SF1">
    <property type="entry name" value="BLR0621 PROTEIN"/>
    <property type="match status" value="1"/>
</dbReference>
<keyword evidence="2" id="KW-0732">Signal</keyword>
<dbReference type="RefSeq" id="WP_194931635.1">
    <property type="nucleotide sequence ID" value="NZ_JADLZT010000007.1"/>
</dbReference>
<sequence>MRALLRSTLLTLPLLALAACATVTSPSPAKGWDDARQLVLVTTDGWDATTGRMRRFERDGDAWREVGSAAPVSVGRNGSAWGTGLHPSQGSEPQKREGDGRAPAGVFAIGTAFGYAGNADTTMPYEAMTAADYCIDVNASPLYNRIVDAGDVGQAAVEGSTEPMRRDLHAGGDQRYRLGFVIEHNPLNQPGGGSCIFAHLWKAPGEPTAGCTAMADPAMEQLLAWLRPERHPVFVLLPQAEYLRLQHSWRLPAP</sequence>
<accession>A0ABS0B9T3</accession>
<feature type="domain" description="L,D-TPase catalytic" evidence="3">
    <location>
        <begin position="49"/>
        <end position="234"/>
    </location>
</feature>
<evidence type="ECO:0000313" key="5">
    <source>
        <dbReference type="Proteomes" id="UP001429984"/>
    </source>
</evidence>
<dbReference type="InterPro" id="IPR005490">
    <property type="entry name" value="LD_TPept_cat_dom"/>
</dbReference>
<dbReference type="PROSITE" id="PS51257">
    <property type="entry name" value="PROKAR_LIPOPROTEIN"/>
    <property type="match status" value="1"/>
</dbReference>
<gene>
    <name evidence="4" type="ORF">IU514_13410</name>
</gene>
<feature type="chain" id="PRO_5046265702" description="L,D-TPase catalytic domain-containing protein" evidence="2">
    <location>
        <begin position="19"/>
        <end position="254"/>
    </location>
</feature>
<evidence type="ECO:0000313" key="4">
    <source>
        <dbReference type="EMBL" id="MBF6025023.1"/>
    </source>
</evidence>